<dbReference type="SUPFAM" id="SSF53383">
    <property type="entry name" value="PLP-dependent transferases"/>
    <property type="match status" value="1"/>
</dbReference>
<dbReference type="InterPro" id="IPR050478">
    <property type="entry name" value="Ethylene_sulfur-biosynth"/>
</dbReference>
<evidence type="ECO:0000256" key="4">
    <source>
        <dbReference type="ARBA" id="ARBA00022576"/>
    </source>
</evidence>
<gene>
    <name evidence="8" type="ORF">GLYMA_16G139900</name>
</gene>
<dbReference type="GO" id="GO:0008483">
    <property type="term" value="F:transaminase activity"/>
    <property type="evidence" value="ECO:0000318"/>
    <property type="project" value="GO_Central"/>
</dbReference>
<proteinExistence type="inferred from homology"/>
<reference evidence="8 9" key="1">
    <citation type="journal article" date="2010" name="Nature">
        <title>Genome sequence of the palaeopolyploid soybean.</title>
        <authorList>
            <person name="Schmutz J."/>
            <person name="Cannon S.B."/>
            <person name="Schlueter J."/>
            <person name="Ma J."/>
            <person name="Mitros T."/>
            <person name="Nelson W."/>
            <person name="Hyten D.L."/>
            <person name="Song Q."/>
            <person name="Thelen J.J."/>
            <person name="Cheng J."/>
            <person name="Xu D."/>
            <person name="Hellsten U."/>
            <person name="May G.D."/>
            <person name="Yu Y."/>
            <person name="Sakurai T."/>
            <person name="Umezawa T."/>
            <person name="Bhattacharyya M.K."/>
            <person name="Sandhu D."/>
            <person name="Valliyodan B."/>
            <person name="Lindquist E."/>
            <person name="Peto M."/>
            <person name="Grant D."/>
            <person name="Shu S."/>
            <person name="Goodstein D."/>
            <person name="Barry K."/>
            <person name="Futrell-Griggs M."/>
            <person name="Abernathy B."/>
            <person name="Du J."/>
            <person name="Tian Z."/>
            <person name="Zhu L."/>
            <person name="Gill N."/>
            <person name="Joshi T."/>
            <person name="Libault M."/>
            <person name="Sethuraman A."/>
            <person name="Zhang X.-C."/>
            <person name="Shinozaki K."/>
            <person name="Nguyen H.T."/>
            <person name="Wing R.A."/>
            <person name="Cregan P."/>
            <person name="Specht J."/>
            <person name="Grimwood J."/>
            <person name="Rokhsar D."/>
            <person name="Stacey G."/>
            <person name="Shoemaker R.C."/>
            <person name="Jackson S.A."/>
        </authorList>
    </citation>
    <scope>NUCLEOTIDE SEQUENCE</scope>
    <source>
        <strain evidence="9">cv. Williams 82</strain>
        <tissue evidence="8">Callus</tissue>
    </source>
</reference>
<evidence type="ECO:0000313" key="9">
    <source>
        <dbReference type="EnsemblPlants" id="KRH08280"/>
    </source>
</evidence>
<evidence type="ECO:0000313" key="8">
    <source>
        <dbReference type="EMBL" id="KRH08280.1"/>
    </source>
</evidence>
<keyword evidence="5" id="KW-0663">Pyridoxal phosphate</keyword>
<dbReference type="InterPro" id="IPR015422">
    <property type="entry name" value="PyrdxlP-dep_Trfase_small"/>
</dbReference>
<keyword evidence="4" id="KW-0032">Aminotransferase</keyword>
<dbReference type="Gene3D" id="3.40.640.10">
    <property type="entry name" value="Type I PLP-dependent aspartate aminotransferase-like (Major domain)"/>
    <property type="match status" value="1"/>
</dbReference>
<feature type="domain" description="Alliinase EGF-like" evidence="6">
    <location>
        <begin position="7"/>
        <end position="63"/>
    </location>
</feature>
<reference evidence="9" key="2">
    <citation type="submission" date="2018-02" db="UniProtKB">
        <authorList>
            <consortium name="EnsemblPlants"/>
        </authorList>
    </citation>
    <scope>IDENTIFICATION</scope>
    <source>
        <strain evidence="9">Williams 82</strain>
    </source>
</reference>
<feature type="domain" description="Alliinase C-terminal" evidence="7">
    <location>
        <begin position="119"/>
        <end position="291"/>
    </location>
</feature>
<dbReference type="InterPro" id="IPR037029">
    <property type="entry name" value="Alliinase_N_sf"/>
</dbReference>
<dbReference type="EMBL" id="CM000849">
    <property type="protein sequence ID" value="KRH08280.1"/>
    <property type="molecule type" value="Genomic_DNA"/>
</dbReference>
<evidence type="ECO:0000256" key="2">
    <source>
        <dbReference type="ARBA" id="ARBA00006312"/>
    </source>
</evidence>
<evidence type="ECO:0008006" key="11">
    <source>
        <dbReference type="Google" id="ProtNLM"/>
    </source>
</evidence>
<comment type="cofactor">
    <cofactor evidence="1">
        <name>pyridoxal 5'-phosphate</name>
        <dbReference type="ChEBI" id="CHEBI:597326"/>
    </cofactor>
</comment>
<feature type="domain" description="Alliinase C-terminal" evidence="7">
    <location>
        <begin position="68"/>
        <end position="118"/>
    </location>
</feature>
<dbReference type="Pfam" id="PF04863">
    <property type="entry name" value="EGF_alliinase"/>
    <property type="match status" value="1"/>
</dbReference>
<comment type="similarity">
    <text evidence="2">Belongs to the alliinase family.</text>
</comment>
<accession>A0A0R0FZ67</accession>
<keyword evidence="4" id="KW-0808">Transferase</keyword>
<dbReference type="InterPro" id="IPR006948">
    <property type="entry name" value="Alliinase_C"/>
</dbReference>
<dbReference type="PANTHER" id="PTHR43795">
    <property type="entry name" value="BIFUNCTIONAL ASPARTATE AMINOTRANSFERASE AND GLUTAMATE/ASPARTATE-PREPHENATE AMINOTRANSFERASE-RELATED"/>
    <property type="match status" value="1"/>
</dbReference>
<evidence type="ECO:0000256" key="3">
    <source>
        <dbReference type="ARBA" id="ARBA00011738"/>
    </source>
</evidence>
<dbReference type="PaxDb" id="3847-GLYMA16G25420.2"/>
<evidence type="ECO:0000256" key="1">
    <source>
        <dbReference type="ARBA" id="ARBA00001933"/>
    </source>
</evidence>
<dbReference type="Gene3D" id="2.10.25.30">
    <property type="entry name" value="EGF-like, alliinase"/>
    <property type="match status" value="1"/>
</dbReference>
<dbReference type="GO" id="GO:0006520">
    <property type="term" value="P:amino acid metabolic process"/>
    <property type="evidence" value="ECO:0000318"/>
    <property type="project" value="GO_Central"/>
</dbReference>
<keyword evidence="10" id="KW-1185">Reference proteome</keyword>
<dbReference type="PANTHER" id="PTHR43795:SF20">
    <property type="entry name" value="TRYPTOPHAN AMINOTRANSFERASE-RELATED PROTEIN 3"/>
    <property type="match status" value="1"/>
</dbReference>
<dbReference type="Gene3D" id="3.90.1150.10">
    <property type="entry name" value="Aspartate Aminotransferase, domain 1"/>
    <property type="match status" value="1"/>
</dbReference>
<dbReference type="SMR" id="A0A0R0FZ67"/>
<dbReference type="GO" id="GO:0016846">
    <property type="term" value="F:carbon-sulfur lyase activity"/>
    <property type="evidence" value="ECO:0007669"/>
    <property type="project" value="InterPro"/>
</dbReference>
<name>A0A0R0FZ67_SOYBN</name>
<evidence type="ECO:0000256" key="5">
    <source>
        <dbReference type="ARBA" id="ARBA00022898"/>
    </source>
</evidence>
<reference evidence="8" key="3">
    <citation type="submission" date="2018-07" db="EMBL/GenBank/DDBJ databases">
        <title>WGS assembly of Glycine max.</title>
        <authorList>
            <person name="Schmutz J."/>
            <person name="Cannon S."/>
            <person name="Schlueter J."/>
            <person name="Ma J."/>
            <person name="Mitros T."/>
            <person name="Nelson W."/>
            <person name="Hyten D."/>
            <person name="Song Q."/>
            <person name="Thelen J."/>
            <person name="Cheng J."/>
            <person name="Xu D."/>
            <person name="Hellsten U."/>
            <person name="May G."/>
            <person name="Yu Y."/>
            <person name="Sakurai T."/>
            <person name="Umezawa T."/>
            <person name="Bhattacharyya M."/>
            <person name="Sandhu D."/>
            <person name="Valliyodan B."/>
            <person name="Lindquist E."/>
            <person name="Peto M."/>
            <person name="Grant D."/>
            <person name="Shu S."/>
            <person name="Goodstein D."/>
            <person name="Barry K."/>
            <person name="Futrell-Griggs M."/>
            <person name="Abernathy B."/>
            <person name="Du J."/>
            <person name="Tian Z."/>
            <person name="Zhu L."/>
            <person name="Gill N."/>
            <person name="Joshi T."/>
            <person name="Libault M."/>
            <person name="Sethuraman A."/>
            <person name="Zhang X."/>
            <person name="Shinozaki K."/>
            <person name="Nguyen H."/>
            <person name="Wing R."/>
            <person name="Cregan P."/>
            <person name="Specht J."/>
            <person name="Grimwood J."/>
            <person name="Rokhsar D."/>
            <person name="Stacey G."/>
            <person name="Shoemaker R."/>
            <person name="Jackson S."/>
        </authorList>
    </citation>
    <scope>NUCLEOTIDE SEQUENCE</scope>
    <source>
        <tissue evidence="8">Callus</tissue>
    </source>
</reference>
<evidence type="ECO:0000313" key="10">
    <source>
        <dbReference type="Proteomes" id="UP000008827"/>
    </source>
</evidence>
<dbReference type="InterPro" id="IPR015424">
    <property type="entry name" value="PyrdxlP-dep_Trfase"/>
</dbReference>
<dbReference type="InterPro" id="IPR015421">
    <property type="entry name" value="PyrdxlP-dep_Trfase_major"/>
</dbReference>
<organism evidence="8">
    <name type="scientific">Glycine max</name>
    <name type="common">Soybean</name>
    <name type="synonym">Glycine hispida</name>
    <dbReference type="NCBI Taxonomy" id="3847"/>
    <lineage>
        <taxon>Eukaryota</taxon>
        <taxon>Viridiplantae</taxon>
        <taxon>Streptophyta</taxon>
        <taxon>Embryophyta</taxon>
        <taxon>Tracheophyta</taxon>
        <taxon>Spermatophyta</taxon>
        <taxon>Magnoliopsida</taxon>
        <taxon>eudicotyledons</taxon>
        <taxon>Gunneridae</taxon>
        <taxon>Pentapetalae</taxon>
        <taxon>rosids</taxon>
        <taxon>fabids</taxon>
        <taxon>Fabales</taxon>
        <taxon>Fabaceae</taxon>
        <taxon>Papilionoideae</taxon>
        <taxon>50 kb inversion clade</taxon>
        <taxon>NPAAA clade</taxon>
        <taxon>indigoferoid/millettioid clade</taxon>
        <taxon>Phaseoleae</taxon>
        <taxon>Glycine</taxon>
        <taxon>Glycine subgen. Soja</taxon>
    </lineage>
</organism>
<evidence type="ECO:0000259" key="6">
    <source>
        <dbReference type="Pfam" id="PF04863"/>
    </source>
</evidence>
<dbReference type="STRING" id="3847.A0A0R0FZ67"/>
<dbReference type="Pfam" id="PF04864">
    <property type="entry name" value="Alliinase_C"/>
    <property type="match status" value="2"/>
</dbReference>
<dbReference type="OMA" id="HYTTITE"/>
<dbReference type="InParanoid" id="A0A0R0FZ67"/>
<dbReference type="EnsemblPlants" id="KRH08280">
    <property type="protein sequence ID" value="KRH08280"/>
    <property type="gene ID" value="GLYMA_16G139900"/>
</dbReference>
<comment type="subunit">
    <text evidence="3">Homodimer.</text>
</comment>
<dbReference type="InterPro" id="IPR006947">
    <property type="entry name" value="EGF_alliinase"/>
</dbReference>
<protein>
    <recommendedName>
        <fullName evidence="11">Alliinase C-terminal domain-containing protein</fullName>
    </recommendedName>
</protein>
<sequence length="317" mass="35737">MGQWEPTWSTRAAEEAEVVAAIPCSGHGRAYLDGLILKDMNKSLCECNSCYAGSDCSQFLSDCPANADGAILVSGWHRMGYSYSDGSYISQLLVEYIKKLDAIVGNAISEGKYIVFGTKVVATAPYYPVKTKLTQIFNSRDFSYEGDTSLWKNNTNSSFRFIEFVTSPNNPDGKLNKGVLKGSDVKTIYDRAYYWPHFTAISSPADDDLMVWTIIKDEAVYQKMMIYLRLSTIGISRDVQLRVLKLLDVATEGDGKEIFQFTYSTMRDRWIRLKQIIYKSKQFSLQKLLKSANNTTLILGHLINKILKTGNNEDVMM</sequence>
<dbReference type="AlphaFoldDB" id="A0A0R0FZ67"/>
<dbReference type="Gramene" id="KRH08280">
    <property type="protein sequence ID" value="KRH08280"/>
    <property type="gene ID" value="GLYMA_16G139900"/>
</dbReference>
<dbReference type="Proteomes" id="UP000008827">
    <property type="component" value="Chromosome 16"/>
</dbReference>
<evidence type="ECO:0000259" key="7">
    <source>
        <dbReference type="Pfam" id="PF04864"/>
    </source>
</evidence>